<gene>
    <name evidence="3" type="ORF">BJY01DRAFT_256481</name>
</gene>
<comment type="caution">
    <text evidence="3">The sequence shown here is derived from an EMBL/GenBank/DDBJ whole genome shotgun (WGS) entry which is preliminary data.</text>
</comment>
<proteinExistence type="predicted"/>
<feature type="signal peptide" evidence="1">
    <location>
        <begin position="1"/>
        <end position="26"/>
    </location>
</feature>
<dbReference type="Proteomes" id="UP001610446">
    <property type="component" value="Unassembled WGS sequence"/>
</dbReference>
<dbReference type="Pfam" id="PF23584">
    <property type="entry name" value="DUF7136"/>
    <property type="match status" value="1"/>
</dbReference>
<keyword evidence="1" id="KW-0732">Signal</keyword>
<organism evidence="3 4">
    <name type="scientific">Aspergillus pseudoustus</name>
    <dbReference type="NCBI Taxonomy" id="1810923"/>
    <lineage>
        <taxon>Eukaryota</taxon>
        <taxon>Fungi</taxon>
        <taxon>Dikarya</taxon>
        <taxon>Ascomycota</taxon>
        <taxon>Pezizomycotina</taxon>
        <taxon>Eurotiomycetes</taxon>
        <taxon>Eurotiomycetidae</taxon>
        <taxon>Eurotiales</taxon>
        <taxon>Aspergillaceae</taxon>
        <taxon>Aspergillus</taxon>
        <taxon>Aspergillus subgen. Nidulantes</taxon>
    </lineage>
</organism>
<feature type="domain" description="DUF7136" evidence="2">
    <location>
        <begin position="45"/>
        <end position="268"/>
    </location>
</feature>
<evidence type="ECO:0000313" key="3">
    <source>
        <dbReference type="EMBL" id="KAL2824337.1"/>
    </source>
</evidence>
<name>A0ABR4IBI9_9EURO</name>
<accession>A0ABR4IBI9</accession>
<sequence length="345" mass="38898">MMMKMIHFPLLSLFTLLSLLPERTTPLENISISIPPPPQTATSALLFPTNTTYKALPYFPLIFGLTNTPVSWPLHTILLILLTPLGKNTSDPTGRGEEIPPFPDASGGWEFPFTYGTPPPADSDSFVYHAFPLMLRNYSAGRYRLTWEFAFLYDCFADRDKVEDHWWDWGIGRAVEFTIVADDTSEIGEAAHDVDESIANWDCTDLEVGDREEDSEFAAAFEVLGWNTIDPRSGFENYTYCPILKNNMNAGKDATVPEPCRLSFGERDIQAIVDDARNISGCEGRTTLGEMEWDCYARDERARQKWKWGLGVVALILGVYSVLAMGKEWRGRNAEKEGAPLRHHD</sequence>
<evidence type="ECO:0000259" key="2">
    <source>
        <dbReference type="Pfam" id="PF23584"/>
    </source>
</evidence>
<evidence type="ECO:0000256" key="1">
    <source>
        <dbReference type="SAM" id="SignalP"/>
    </source>
</evidence>
<evidence type="ECO:0000313" key="4">
    <source>
        <dbReference type="Proteomes" id="UP001610446"/>
    </source>
</evidence>
<keyword evidence="4" id="KW-1185">Reference proteome</keyword>
<dbReference type="InterPro" id="IPR055560">
    <property type="entry name" value="DUF7136"/>
</dbReference>
<dbReference type="EMBL" id="JBFXLU010000564">
    <property type="protein sequence ID" value="KAL2824337.1"/>
    <property type="molecule type" value="Genomic_DNA"/>
</dbReference>
<reference evidence="3 4" key="1">
    <citation type="submission" date="2024-07" db="EMBL/GenBank/DDBJ databases">
        <title>Section-level genome sequencing and comparative genomics of Aspergillus sections Usti and Cavernicolus.</title>
        <authorList>
            <consortium name="Lawrence Berkeley National Laboratory"/>
            <person name="Nybo J.L."/>
            <person name="Vesth T.C."/>
            <person name="Theobald S."/>
            <person name="Frisvad J.C."/>
            <person name="Larsen T.O."/>
            <person name="Kjaerboelling I."/>
            <person name="Rothschild-Mancinelli K."/>
            <person name="Lyhne E.K."/>
            <person name="Kogle M.E."/>
            <person name="Barry K."/>
            <person name="Clum A."/>
            <person name="Na H."/>
            <person name="Ledsgaard L."/>
            <person name="Lin J."/>
            <person name="Lipzen A."/>
            <person name="Kuo A."/>
            <person name="Riley R."/>
            <person name="Mondo S."/>
            <person name="Labutti K."/>
            <person name="Haridas S."/>
            <person name="Pangalinan J."/>
            <person name="Salamov A.A."/>
            <person name="Simmons B.A."/>
            <person name="Magnuson J.K."/>
            <person name="Chen J."/>
            <person name="Drula E."/>
            <person name="Henrissat B."/>
            <person name="Wiebenga A."/>
            <person name="Lubbers R.J."/>
            <person name="Gomes A.C."/>
            <person name="Makela M.R."/>
            <person name="Stajich J."/>
            <person name="Grigoriev I.V."/>
            <person name="Mortensen U.H."/>
            <person name="De Vries R.P."/>
            <person name="Baker S.E."/>
            <person name="Andersen M.R."/>
        </authorList>
    </citation>
    <scope>NUCLEOTIDE SEQUENCE [LARGE SCALE GENOMIC DNA]</scope>
    <source>
        <strain evidence="3 4">CBS 123904</strain>
    </source>
</reference>
<protein>
    <recommendedName>
        <fullName evidence="2">DUF7136 domain-containing protein</fullName>
    </recommendedName>
</protein>
<feature type="chain" id="PRO_5047011961" description="DUF7136 domain-containing protein" evidence="1">
    <location>
        <begin position="27"/>
        <end position="345"/>
    </location>
</feature>